<dbReference type="GO" id="GO:0004252">
    <property type="term" value="F:serine-type endopeptidase activity"/>
    <property type="evidence" value="ECO:0007669"/>
    <property type="project" value="InterPro"/>
</dbReference>
<gene>
    <name evidence="2" type="ORF">EG68_09270</name>
</gene>
<dbReference type="InterPro" id="IPR001254">
    <property type="entry name" value="Trypsin_dom"/>
</dbReference>
<dbReference type="InterPro" id="IPR051333">
    <property type="entry name" value="CLIP_Serine_Protease"/>
</dbReference>
<dbReference type="InterPro" id="IPR043504">
    <property type="entry name" value="Peptidase_S1_PA_chymotrypsin"/>
</dbReference>
<accession>A0A8S9YIJ5</accession>
<dbReference type="Gene3D" id="2.40.10.10">
    <property type="entry name" value="Trypsin-like serine proteases"/>
    <property type="match status" value="1"/>
</dbReference>
<dbReference type="GO" id="GO:0006508">
    <property type="term" value="P:proteolysis"/>
    <property type="evidence" value="ECO:0007669"/>
    <property type="project" value="InterPro"/>
</dbReference>
<proteinExistence type="predicted"/>
<organism evidence="2 3">
    <name type="scientific">Paragonimus skrjabini miyazakii</name>
    <dbReference type="NCBI Taxonomy" id="59628"/>
    <lineage>
        <taxon>Eukaryota</taxon>
        <taxon>Metazoa</taxon>
        <taxon>Spiralia</taxon>
        <taxon>Lophotrochozoa</taxon>
        <taxon>Platyhelminthes</taxon>
        <taxon>Trematoda</taxon>
        <taxon>Digenea</taxon>
        <taxon>Plagiorchiida</taxon>
        <taxon>Troglotremata</taxon>
        <taxon>Troglotrematidae</taxon>
        <taxon>Paragonimus</taxon>
    </lineage>
</organism>
<evidence type="ECO:0000259" key="1">
    <source>
        <dbReference type="PROSITE" id="PS50240"/>
    </source>
</evidence>
<name>A0A8S9YIJ5_9TREM</name>
<feature type="domain" description="Peptidase S1" evidence="1">
    <location>
        <begin position="1"/>
        <end position="163"/>
    </location>
</feature>
<reference evidence="2" key="1">
    <citation type="submission" date="2019-07" db="EMBL/GenBank/DDBJ databases">
        <title>Annotation for the trematode Paragonimus miyazaki's.</title>
        <authorList>
            <person name="Choi Y.-J."/>
        </authorList>
    </citation>
    <scope>NUCLEOTIDE SEQUENCE</scope>
    <source>
        <strain evidence="2">Japan</strain>
    </source>
</reference>
<evidence type="ECO:0000313" key="3">
    <source>
        <dbReference type="Proteomes" id="UP000822476"/>
    </source>
</evidence>
<dbReference type="OrthoDB" id="10002959at2759"/>
<dbReference type="InterPro" id="IPR009003">
    <property type="entry name" value="Peptidase_S1_PA"/>
</dbReference>
<comment type="caution">
    <text evidence="2">The sequence shown here is derived from an EMBL/GenBank/DDBJ whole genome shotgun (WGS) entry which is preliminary data.</text>
</comment>
<dbReference type="SUPFAM" id="SSF50494">
    <property type="entry name" value="Trypsin-like serine proteases"/>
    <property type="match status" value="1"/>
</dbReference>
<dbReference type="PANTHER" id="PTHR24260:SF136">
    <property type="entry name" value="GH08193P-RELATED"/>
    <property type="match status" value="1"/>
</dbReference>
<keyword evidence="3" id="KW-1185">Reference proteome</keyword>
<dbReference type="PROSITE" id="PS50240">
    <property type="entry name" value="TRYPSIN_DOM"/>
    <property type="match status" value="1"/>
</dbReference>
<protein>
    <recommendedName>
        <fullName evidence="1">Peptidase S1 domain-containing protein</fullName>
    </recommendedName>
</protein>
<sequence>MFTQYATFLAGGLFNDIALIKVRGHIPIDGTFIAIANLPPAGNFNNIPEVGSNNYVVGFGCMYPGGEAVNRAQVLELKTNTHQECVSIYGSYVNGLTHFCAGYFNRNRGICPGDSGSGLISLRYGHPMIVGVFSALVPHNPSNFPGKFMRVAPYVSWIRQYIG</sequence>
<dbReference type="Pfam" id="PF00089">
    <property type="entry name" value="Trypsin"/>
    <property type="match status" value="1"/>
</dbReference>
<dbReference type="SMART" id="SM00020">
    <property type="entry name" value="Tryp_SPc"/>
    <property type="match status" value="1"/>
</dbReference>
<dbReference type="AlphaFoldDB" id="A0A8S9YIJ5"/>
<dbReference type="EMBL" id="JTDE01004989">
    <property type="protein sequence ID" value="KAF7252167.1"/>
    <property type="molecule type" value="Genomic_DNA"/>
</dbReference>
<evidence type="ECO:0000313" key="2">
    <source>
        <dbReference type="EMBL" id="KAF7252167.1"/>
    </source>
</evidence>
<dbReference type="Proteomes" id="UP000822476">
    <property type="component" value="Unassembled WGS sequence"/>
</dbReference>
<dbReference type="PANTHER" id="PTHR24260">
    <property type="match status" value="1"/>
</dbReference>